<protein>
    <submittedName>
        <fullName evidence="2">Uncharacterized protein</fullName>
    </submittedName>
</protein>
<dbReference type="EMBL" id="HBFR01023229">
    <property type="protein sequence ID" value="CAD8889457.1"/>
    <property type="molecule type" value="Transcribed_RNA"/>
</dbReference>
<evidence type="ECO:0000256" key="1">
    <source>
        <dbReference type="SAM" id="MobiDB-lite"/>
    </source>
</evidence>
<dbReference type="PANTHER" id="PTHR34127">
    <property type="entry name" value="OS04G0405600 PROTEIN"/>
    <property type="match status" value="1"/>
</dbReference>
<dbReference type="AlphaFoldDB" id="A0A7S1BL22"/>
<name>A0A7S1BL22_9STRA</name>
<proteinExistence type="predicted"/>
<gene>
    <name evidence="2" type="ORF">CHYS00102_LOCUS16662</name>
</gene>
<dbReference type="Pfam" id="PF07082">
    <property type="entry name" value="DUF1350"/>
    <property type="match status" value="1"/>
</dbReference>
<accession>A0A7S1BL22</accession>
<evidence type="ECO:0000313" key="2">
    <source>
        <dbReference type="EMBL" id="CAD8889457.1"/>
    </source>
</evidence>
<feature type="region of interest" description="Disordered" evidence="1">
    <location>
        <begin position="461"/>
        <end position="488"/>
    </location>
</feature>
<feature type="compositionally biased region" description="Polar residues" evidence="1">
    <location>
        <begin position="468"/>
        <end position="488"/>
    </location>
</feature>
<dbReference type="SUPFAM" id="SSF53474">
    <property type="entry name" value="alpha/beta-Hydrolases"/>
    <property type="match status" value="1"/>
</dbReference>
<organism evidence="2">
    <name type="scientific">Corethron hystrix</name>
    <dbReference type="NCBI Taxonomy" id="216773"/>
    <lineage>
        <taxon>Eukaryota</taxon>
        <taxon>Sar</taxon>
        <taxon>Stramenopiles</taxon>
        <taxon>Ochrophyta</taxon>
        <taxon>Bacillariophyta</taxon>
        <taxon>Coscinodiscophyceae</taxon>
        <taxon>Corethrophycidae</taxon>
        <taxon>Corethrales</taxon>
        <taxon>Corethraceae</taxon>
        <taxon>Corethron</taxon>
    </lineage>
</organism>
<reference evidence="2" key="1">
    <citation type="submission" date="2021-01" db="EMBL/GenBank/DDBJ databases">
        <authorList>
            <person name="Corre E."/>
            <person name="Pelletier E."/>
            <person name="Niang G."/>
            <person name="Scheremetjew M."/>
            <person name="Finn R."/>
            <person name="Kale V."/>
            <person name="Holt S."/>
            <person name="Cochrane G."/>
            <person name="Meng A."/>
            <person name="Brown T."/>
            <person name="Cohen L."/>
        </authorList>
    </citation>
    <scope>NUCLEOTIDE SEQUENCE</scope>
    <source>
        <strain evidence="2">308</strain>
    </source>
</reference>
<dbReference type="InterPro" id="IPR010765">
    <property type="entry name" value="DUF1350"/>
</dbReference>
<dbReference type="InterPro" id="IPR029058">
    <property type="entry name" value="AB_hydrolase_fold"/>
</dbReference>
<dbReference type="PANTHER" id="PTHR34127:SF1">
    <property type="entry name" value="OS04G0405600 PROTEIN"/>
    <property type="match status" value="1"/>
</dbReference>
<sequence>MRLTSPLKWKIQRVYERIPSIVFCVILLFLVTQCGARNSLPTSFIVSTNTRASSEFRRSASTRTTSFRMSNNDFLSDPLLSTLARIDKATTSDQSSSSGRTWATISVDVGTSTRAVHVLNPDGGGTPDRVVLFLGGAALGKYPRVAYGDFLSRLSSRCNAAVLTAPYDVGLDHFSIAREAGEALREGLRVAAESYGWKTDDTAEKPSLDDARGLGFEETGSMPVYLLGHSLGAKLLSIYAGAVSGIADGISGVGLMAYNNFGLVRSASMARVVANAVAGATGRGMGAPESGTGPNVDTLFDIVGGVMSNIGAEFVPGPEDMNKLVAIKFGGSSGSTLRGKVRMFTFEDDELDCTDDFVQAASSSSTSSGGGMGYDDVEVVGDSTVNDGKVVSVSRLPGGHLTPVYFKLDLDSFDIPEEAKTLIDLAAGRPNGNSIEDLNASFGDEEKLDATVDEVVQWLEGKGPSPYNPQNPQKAGRNNSGTYVQQNIDSTPNNILDIEFN</sequence>